<dbReference type="InterPro" id="IPR036322">
    <property type="entry name" value="WD40_repeat_dom_sf"/>
</dbReference>
<feature type="region of interest" description="Disordered" evidence="6">
    <location>
        <begin position="869"/>
        <end position="1034"/>
    </location>
</feature>
<dbReference type="InterPro" id="IPR001680">
    <property type="entry name" value="WD40_rpt"/>
</dbReference>
<proteinExistence type="predicted"/>
<evidence type="ECO:0000313" key="10">
    <source>
        <dbReference type="EMBL" id="KDQ16190.1"/>
    </source>
</evidence>
<dbReference type="GO" id="GO:0043596">
    <property type="term" value="C:nuclear replication fork"/>
    <property type="evidence" value="ECO:0007669"/>
    <property type="project" value="TreeGrafter"/>
</dbReference>
<dbReference type="HOGENOM" id="CLU_004219_1_0_1"/>
<sequence>MSPLVINSAHGPGTTRTTFSRDGKTLYTGGADCLVRVWEAGADPSKEPQVVEEAMDPVTSIDCAPTMWLTASEDSSVRRYSNQNSTFEGLITQAGALPIRCVAFDPRGVRVAVTSDEPLVKLVNVEDTLQISLLTGHTSGVRAATWHPSGDLLTTSGQDGKIIAWDVSTAETSQVKVLEGIIPAVRSEKPEFAHDVSALWHASGKWFVVCSQAHEIVQISRDTWTKIGTFSQDGHASTITALAFSQNGHYLASGGADGQVIIWESGTRKALFRQKAECPGTIISIAFSPVSNLLAWTDTEGNLSRWPDPIPSTYPHPCGVVSAVSAAIDKMAKAKAQYEELFGKEDGDAVARDAVDAVDEEGGEEDLYEKDWIIDDMPEAGGRGDRTIAGLKEMVNVTKAQPAFQPGSTPFKNKKRFLAFNMIGVVEVTDQDTHQIINVEFHDQSLRRGYHFQDHLSINMASLGERGALYACPAEGDHASRINYKPYDTWGSQNEWSMELPRNEQVIAIASGAPAMQQAGEPDESDLGGNGHVVVATSKGYVRFFTGGGMQRYIWTVGGEVVAMVAGVEWVFVVHREGGTSLDGCQNLRFTLIALHSLDIIQEGRLPLLKGVTLKWIGFTEEGVPAMYDSNYIVSILDRCRRPTQGRWVPVLDTNTLARKKGKDESYWAVGLSEQSFSCIILKGLQEFPEFPRPLIQELDVQMPLLVMDTQQFEVEERFLREEIQLGMIKDALTGGITTTAEIAKRELALDKSLIGLIQAACKADQLQRALDITNMLHHLASFDTAAKLAGFYHLVGVQEKINALRERREDGEEESDVRKGWGKVSAPIGRPNLDTVTPRRESYLDFVPTPPPVRRSLAPATPLGTSLLSSRAVASESMPRSLNKSRTQAKAGADLDLDAGKRKREEDTDGEDAMASNGSPQKRANRLGDTSMTPAILGIKSANPFARKSTPKTAEKATNPFARKSGNATAPVITTKSSSFFKKVDAAEKNDESGHQPKAPVGQTSAVEPDRESSPPWNMEGMDSEDEVTPTSA</sequence>
<evidence type="ECO:0000256" key="3">
    <source>
        <dbReference type="ARBA" id="ARBA00022737"/>
    </source>
</evidence>
<dbReference type="Proteomes" id="UP000027195">
    <property type="component" value="Unassembled WGS sequence"/>
</dbReference>
<organism evidence="10 11">
    <name type="scientific">Botryobasidium botryosum (strain FD-172 SS1)</name>
    <dbReference type="NCBI Taxonomy" id="930990"/>
    <lineage>
        <taxon>Eukaryota</taxon>
        <taxon>Fungi</taxon>
        <taxon>Dikarya</taxon>
        <taxon>Basidiomycota</taxon>
        <taxon>Agaricomycotina</taxon>
        <taxon>Agaricomycetes</taxon>
        <taxon>Cantharellales</taxon>
        <taxon>Botryobasidiaceae</taxon>
        <taxon>Botryobasidium</taxon>
    </lineage>
</organism>
<gene>
    <name evidence="10" type="ORF">BOTBODRAFT_173106</name>
</gene>
<dbReference type="Pfam" id="PF12341">
    <property type="entry name" value="Mcl1_mid"/>
    <property type="match status" value="1"/>
</dbReference>
<dbReference type="STRING" id="930990.A0A067MN90"/>
<evidence type="ECO:0000259" key="8">
    <source>
        <dbReference type="Pfam" id="PF20946"/>
    </source>
</evidence>
<reference evidence="11" key="1">
    <citation type="journal article" date="2014" name="Proc. Natl. Acad. Sci. U.S.A.">
        <title>Extensive sampling of basidiomycete genomes demonstrates inadequacy of the white-rot/brown-rot paradigm for wood decay fungi.</title>
        <authorList>
            <person name="Riley R."/>
            <person name="Salamov A.A."/>
            <person name="Brown D.W."/>
            <person name="Nagy L.G."/>
            <person name="Floudas D."/>
            <person name="Held B.W."/>
            <person name="Levasseur A."/>
            <person name="Lombard V."/>
            <person name="Morin E."/>
            <person name="Otillar R."/>
            <person name="Lindquist E.A."/>
            <person name="Sun H."/>
            <person name="LaButti K.M."/>
            <person name="Schmutz J."/>
            <person name="Jabbour D."/>
            <person name="Luo H."/>
            <person name="Baker S.E."/>
            <person name="Pisabarro A.G."/>
            <person name="Walton J.D."/>
            <person name="Blanchette R.A."/>
            <person name="Henrissat B."/>
            <person name="Martin F."/>
            <person name="Cullen D."/>
            <person name="Hibbett D.S."/>
            <person name="Grigoriev I.V."/>
        </authorList>
    </citation>
    <scope>NUCLEOTIDE SEQUENCE [LARGE SCALE GENOMIC DNA]</scope>
    <source>
        <strain evidence="11">FD-172 SS1</strain>
    </source>
</reference>
<feature type="domain" description="WDHD1/CFT4 helical bundle" evidence="8">
    <location>
        <begin position="715"/>
        <end position="810"/>
    </location>
</feature>
<dbReference type="GO" id="GO:0000278">
    <property type="term" value="P:mitotic cell cycle"/>
    <property type="evidence" value="ECO:0007669"/>
    <property type="project" value="TreeGrafter"/>
</dbReference>
<dbReference type="PANTHER" id="PTHR19932:SF10">
    <property type="entry name" value="WD REPEAT AND HMG-BOX DNA-BINDING PROTEIN 1"/>
    <property type="match status" value="1"/>
</dbReference>
<feature type="compositionally biased region" description="Acidic residues" evidence="6">
    <location>
        <begin position="1023"/>
        <end position="1034"/>
    </location>
</feature>
<keyword evidence="2 5" id="KW-0853">WD repeat</keyword>
<feature type="repeat" description="WD" evidence="5">
    <location>
        <begin position="134"/>
        <end position="175"/>
    </location>
</feature>
<evidence type="ECO:0000259" key="9">
    <source>
        <dbReference type="Pfam" id="PF24817"/>
    </source>
</evidence>
<evidence type="ECO:0000256" key="1">
    <source>
        <dbReference type="ARBA" id="ARBA00004123"/>
    </source>
</evidence>
<evidence type="ECO:0000256" key="6">
    <source>
        <dbReference type="SAM" id="MobiDB-lite"/>
    </source>
</evidence>
<dbReference type="Gene3D" id="2.130.10.10">
    <property type="entry name" value="YVTN repeat-like/Quinoprotein amine dehydrogenase"/>
    <property type="match status" value="2"/>
</dbReference>
<dbReference type="FunCoup" id="A0A067MN90">
    <property type="interactions" value="433"/>
</dbReference>
<keyword evidence="4" id="KW-0539">Nucleus</keyword>
<feature type="repeat" description="WD" evidence="5">
    <location>
        <begin position="232"/>
        <end position="273"/>
    </location>
</feature>
<evidence type="ECO:0000256" key="4">
    <source>
        <dbReference type="ARBA" id="ARBA00023242"/>
    </source>
</evidence>
<evidence type="ECO:0000256" key="2">
    <source>
        <dbReference type="ARBA" id="ARBA00022574"/>
    </source>
</evidence>
<dbReference type="SMART" id="SM00320">
    <property type="entry name" value="WD40"/>
    <property type="match status" value="6"/>
</dbReference>
<dbReference type="InterPro" id="IPR022100">
    <property type="entry name" value="WDHD1/CFT4_beta-prop_2nd"/>
</dbReference>
<accession>A0A067MN90</accession>
<dbReference type="GO" id="GO:0003682">
    <property type="term" value="F:chromatin binding"/>
    <property type="evidence" value="ECO:0007669"/>
    <property type="project" value="TreeGrafter"/>
</dbReference>
<feature type="compositionally biased region" description="Basic and acidic residues" evidence="6">
    <location>
        <begin position="983"/>
        <end position="996"/>
    </location>
</feature>
<dbReference type="PROSITE" id="PS50082">
    <property type="entry name" value="WD_REPEATS_2"/>
    <property type="match status" value="3"/>
</dbReference>
<dbReference type="InterPro" id="IPR048591">
    <property type="entry name" value="WDHD1/CFT4_hel"/>
</dbReference>
<dbReference type="InterPro" id="IPR057646">
    <property type="entry name" value="WD40_WDHD1_1st"/>
</dbReference>
<dbReference type="OrthoDB" id="427368at2759"/>
<dbReference type="PROSITE" id="PS50294">
    <property type="entry name" value="WD_REPEATS_REGION"/>
    <property type="match status" value="2"/>
</dbReference>
<name>A0A067MN90_BOTB1</name>
<dbReference type="PANTHER" id="PTHR19932">
    <property type="entry name" value="WD REPEAT AND HMG-BOX DNA BINDING PROTEIN"/>
    <property type="match status" value="1"/>
</dbReference>
<dbReference type="InterPro" id="IPR015943">
    <property type="entry name" value="WD40/YVTN_repeat-like_dom_sf"/>
</dbReference>
<protein>
    <submittedName>
        <fullName evidence="10">Uncharacterized protein</fullName>
    </submittedName>
</protein>
<evidence type="ECO:0000313" key="11">
    <source>
        <dbReference type="Proteomes" id="UP000027195"/>
    </source>
</evidence>
<feature type="region of interest" description="Disordered" evidence="6">
    <location>
        <begin position="1"/>
        <end position="21"/>
    </location>
</feature>
<dbReference type="GO" id="GO:0006261">
    <property type="term" value="P:DNA-templated DNA replication"/>
    <property type="evidence" value="ECO:0007669"/>
    <property type="project" value="TreeGrafter"/>
</dbReference>
<keyword evidence="3" id="KW-0677">Repeat</keyword>
<evidence type="ECO:0000256" key="5">
    <source>
        <dbReference type="PROSITE-ProRule" id="PRU00221"/>
    </source>
</evidence>
<feature type="domain" description="WDHD1 first WD40" evidence="9">
    <location>
        <begin position="9"/>
        <end position="304"/>
    </location>
</feature>
<feature type="compositionally biased region" description="Polar residues" evidence="6">
    <location>
        <begin position="917"/>
        <end position="934"/>
    </location>
</feature>
<dbReference type="SUPFAM" id="SSF50978">
    <property type="entry name" value="WD40 repeat-like"/>
    <property type="match status" value="1"/>
</dbReference>
<dbReference type="PROSITE" id="PS00678">
    <property type="entry name" value="WD_REPEATS_1"/>
    <property type="match status" value="1"/>
</dbReference>
<feature type="compositionally biased region" description="Polar residues" evidence="6">
    <location>
        <begin position="967"/>
        <end position="981"/>
    </location>
</feature>
<feature type="compositionally biased region" description="Polar residues" evidence="6">
    <location>
        <begin position="879"/>
        <end position="889"/>
    </location>
</feature>
<keyword evidence="11" id="KW-1185">Reference proteome</keyword>
<dbReference type="Pfam" id="PF24817">
    <property type="entry name" value="WD40_WDHD1_1st"/>
    <property type="match status" value="1"/>
</dbReference>
<feature type="region of interest" description="Disordered" evidence="6">
    <location>
        <begin position="844"/>
        <end position="863"/>
    </location>
</feature>
<dbReference type="AlphaFoldDB" id="A0A067MN90"/>
<evidence type="ECO:0000259" key="7">
    <source>
        <dbReference type="Pfam" id="PF12341"/>
    </source>
</evidence>
<dbReference type="EMBL" id="KL198028">
    <property type="protein sequence ID" value="KDQ16190.1"/>
    <property type="molecule type" value="Genomic_DNA"/>
</dbReference>
<dbReference type="GO" id="GO:0006281">
    <property type="term" value="P:DNA repair"/>
    <property type="evidence" value="ECO:0007669"/>
    <property type="project" value="TreeGrafter"/>
</dbReference>
<feature type="repeat" description="WD" evidence="5">
    <location>
        <begin position="7"/>
        <end position="39"/>
    </location>
</feature>
<dbReference type="InterPro" id="IPR019775">
    <property type="entry name" value="WD40_repeat_CS"/>
</dbReference>
<feature type="domain" description="WDHD1/CFT4 second beta-propeller" evidence="7">
    <location>
        <begin position="403"/>
        <end position="705"/>
    </location>
</feature>
<comment type="subcellular location">
    <subcellularLocation>
        <location evidence="1">Nucleus</location>
    </subcellularLocation>
</comment>
<dbReference type="InParanoid" id="A0A067MN90"/>
<dbReference type="Pfam" id="PF20946">
    <property type="entry name" value="Ctf4_C"/>
    <property type="match status" value="1"/>
</dbReference>